<organism evidence="3 4">
    <name type="scientific">Faecalibacter macacae</name>
    <dbReference type="NCBI Taxonomy" id="1859289"/>
    <lineage>
        <taxon>Bacteria</taxon>
        <taxon>Pseudomonadati</taxon>
        <taxon>Bacteroidota</taxon>
        <taxon>Flavobacteriia</taxon>
        <taxon>Flavobacteriales</taxon>
        <taxon>Weeksellaceae</taxon>
        <taxon>Faecalibacter</taxon>
    </lineage>
</organism>
<dbReference type="Pfam" id="PF00144">
    <property type="entry name" value="Beta-lactamase"/>
    <property type="match status" value="1"/>
</dbReference>
<sequence>MKTLWKIVKWFLIIIALILLALYFTGNDYIIRGVQLTYLKGEKTANIDDYRDFDNNVILAGTPQLWQKHQSYNLININPEFEKELIDYKTASFIIIKDGQLLTEKYYSGYDESSITNSFSVAKSITTMLVGKAIEDGYIKSFDQKITDFLPEFKADEFGKDCTIADLSAMTSGYDWAEDYYLPLNPTAKAYYGDNIEEQILDRKFIKKSGGHFEYLSGDTQLLGILLKRALKDKSISQYAQEVLWQPMGMEFDAQWSKDNPNGMEKTYCCFNTTGRDFAKLGQLLLNNGRWNNKQILDSAFVQKMVQPNSKAFINREVPIYGHSIWMDPSYKTPFYAMLGHLGQRVIVIPSQNLIVVRTGKTHQDQPQNNPITDGDVYRLVDEAIRINQNVK</sequence>
<dbReference type="SUPFAM" id="SSF56601">
    <property type="entry name" value="beta-lactamase/transpeptidase-like"/>
    <property type="match status" value="1"/>
</dbReference>
<comment type="caution">
    <text evidence="3">The sequence shown here is derived from an EMBL/GenBank/DDBJ whole genome shotgun (WGS) entry which is preliminary data.</text>
</comment>
<feature type="transmembrane region" description="Helical" evidence="1">
    <location>
        <begin position="7"/>
        <end position="26"/>
    </location>
</feature>
<evidence type="ECO:0000313" key="3">
    <source>
        <dbReference type="EMBL" id="RLZ10460.1"/>
    </source>
</evidence>
<dbReference type="OrthoDB" id="9773047at2"/>
<dbReference type="PANTHER" id="PTHR43283">
    <property type="entry name" value="BETA-LACTAMASE-RELATED"/>
    <property type="match status" value="1"/>
</dbReference>
<gene>
    <name evidence="3" type="ORF">EAH69_06625</name>
</gene>
<dbReference type="Proteomes" id="UP000275348">
    <property type="component" value="Unassembled WGS sequence"/>
</dbReference>
<dbReference type="RefSeq" id="WP_121934406.1">
    <property type="nucleotide sequence ID" value="NZ_RDOJ01000007.1"/>
</dbReference>
<keyword evidence="3" id="KW-0378">Hydrolase</keyword>
<dbReference type="InterPro" id="IPR001466">
    <property type="entry name" value="Beta-lactam-related"/>
</dbReference>
<protein>
    <submittedName>
        <fullName evidence="3">Class C beta-lactamase-related serine hydrolase</fullName>
    </submittedName>
</protein>
<keyword evidence="4" id="KW-1185">Reference proteome</keyword>
<reference evidence="3 4" key="1">
    <citation type="submission" date="2018-10" db="EMBL/GenBank/DDBJ databases">
        <authorList>
            <person name="Chen X."/>
        </authorList>
    </citation>
    <scope>NUCLEOTIDE SEQUENCE [LARGE SCALE GENOMIC DNA]</scope>
    <source>
        <strain evidence="3 4">YIM 102668</strain>
    </source>
</reference>
<keyword evidence="1" id="KW-0812">Transmembrane</keyword>
<name>A0A3L9MBM5_9FLAO</name>
<dbReference type="PANTHER" id="PTHR43283:SF7">
    <property type="entry name" value="BETA-LACTAMASE-RELATED DOMAIN-CONTAINING PROTEIN"/>
    <property type="match status" value="1"/>
</dbReference>
<dbReference type="GO" id="GO:0016787">
    <property type="term" value="F:hydrolase activity"/>
    <property type="evidence" value="ECO:0007669"/>
    <property type="project" value="UniProtKB-KW"/>
</dbReference>
<dbReference type="InterPro" id="IPR050789">
    <property type="entry name" value="Diverse_Enzym_Activities"/>
</dbReference>
<evidence type="ECO:0000259" key="2">
    <source>
        <dbReference type="Pfam" id="PF00144"/>
    </source>
</evidence>
<evidence type="ECO:0000256" key="1">
    <source>
        <dbReference type="SAM" id="Phobius"/>
    </source>
</evidence>
<keyword evidence="1" id="KW-1133">Transmembrane helix</keyword>
<feature type="domain" description="Beta-lactamase-related" evidence="2">
    <location>
        <begin position="84"/>
        <end position="358"/>
    </location>
</feature>
<dbReference type="Gene3D" id="3.40.710.10">
    <property type="entry name" value="DD-peptidase/beta-lactamase superfamily"/>
    <property type="match status" value="1"/>
</dbReference>
<keyword evidence="1" id="KW-0472">Membrane</keyword>
<dbReference type="InterPro" id="IPR012338">
    <property type="entry name" value="Beta-lactam/transpept-like"/>
</dbReference>
<accession>A0A3L9MBM5</accession>
<dbReference type="AlphaFoldDB" id="A0A3L9MBM5"/>
<evidence type="ECO:0000313" key="4">
    <source>
        <dbReference type="Proteomes" id="UP000275348"/>
    </source>
</evidence>
<proteinExistence type="predicted"/>
<dbReference type="EMBL" id="RDOJ01000007">
    <property type="protein sequence ID" value="RLZ10460.1"/>
    <property type="molecule type" value="Genomic_DNA"/>
</dbReference>